<dbReference type="PANTHER" id="PTHR10395:SF7">
    <property type="entry name" value="5-HYDROXYISOURATE HYDROLASE"/>
    <property type="match status" value="1"/>
</dbReference>
<protein>
    <recommendedName>
        <fullName evidence="8">5-hydroxyisourate hydrolase</fullName>
        <shortName evidence="8">HIU hydrolase</shortName>
        <shortName evidence="8">HIUHase</shortName>
        <ecNumber evidence="8">3.5.2.17</ecNumber>
    </recommendedName>
</protein>
<feature type="binding site" evidence="7">
    <location>
        <position position="7"/>
    </location>
    <ligand>
        <name>substrate</name>
    </ligand>
</feature>
<dbReference type="InterPro" id="IPR023418">
    <property type="entry name" value="Thyroxine_BS"/>
</dbReference>
<dbReference type="InterPro" id="IPR036817">
    <property type="entry name" value="Transthyretin/HIU_hydrolase_sf"/>
</dbReference>
<dbReference type="PRINTS" id="PR00189">
    <property type="entry name" value="TRNSTHYRETIN"/>
</dbReference>
<feature type="binding site" evidence="7">
    <location>
        <position position="45"/>
    </location>
    <ligand>
        <name>substrate</name>
    </ligand>
</feature>
<keyword evidence="6 8" id="KW-0378">Hydrolase</keyword>
<dbReference type="OrthoDB" id="9800909at2"/>
<accession>A0A4Q9GNN2</accession>
<evidence type="ECO:0000313" key="11">
    <source>
        <dbReference type="Proteomes" id="UP000291613"/>
    </source>
</evidence>
<evidence type="ECO:0000256" key="2">
    <source>
        <dbReference type="ARBA" id="ARBA00002704"/>
    </source>
</evidence>
<dbReference type="InterPro" id="IPR000895">
    <property type="entry name" value="Transthyretin/HIU_hydrolase"/>
</dbReference>
<evidence type="ECO:0000256" key="5">
    <source>
        <dbReference type="ARBA" id="ARBA00022631"/>
    </source>
</evidence>
<dbReference type="AlphaFoldDB" id="A0A4Q9GNN2"/>
<dbReference type="EMBL" id="SIUB01000001">
    <property type="protein sequence ID" value="TBN54795.1"/>
    <property type="molecule type" value="Genomic_DNA"/>
</dbReference>
<dbReference type="GO" id="GO:0006144">
    <property type="term" value="P:purine nucleobase metabolic process"/>
    <property type="evidence" value="ECO:0007669"/>
    <property type="project" value="UniProtKB-KW"/>
</dbReference>
<dbReference type="InterPro" id="IPR023416">
    <property type="entry name" value="Transthyretin/HIU_hydrolase_d"/>
</dbReference>
<evidence type="ECO:0000256" key="4">
    <source>
        <dbReference type="ARBA" id="ARBA00011881"/>
    </source>
</evidence>
<dbReference type="Proteomes" id="UP000291613">
    <property type="component" value="Unassembled WGS sequence"/>
</dbReference>
<comment type="function">
    <text evidence="2">Catalyzes the hydrolysis of 5-hydroxyisourate (HIU) to 2-oxo-4-hydroxy-4-carboxy-5-ureidoimidazoline (OHCU).</text>
</comment>
<dbReference type="InterPro" id="IPR014306">
    <property type="entry name" value="Hydroxyisourate_hydrolase"/>
</dbReference>
<dbReference type="EC" id="3.5.2.17" evidence="8"/>
<evidence type="ECO:0000256" key="3">
    <source>
        <dbReference type="ARBA" id="ARBA00009850"/>
    </source>
</evidence>
<evidence type="ECO:0000259" key="9">
    <source>
        <dbReference type="Pfam" id="PF00576"/>
    </source>
</evidence>
<dbReference type="SUPFAM" id="SSF49472">
    <property type="entry name" value="Transthyretin (synonym: prealbumin)"/>
    <property type="match status" value="1"/>
</dbReference>
<dbReference type="PANTHER" id="PTHR10395">
    <property type="entry name" value="URICASE AND TRANSTHYRETIN-RELATED"/>
    <property type="match status" value="1"/>
</dbReference>
<evidence type="ECO:0000256" key="1">
    <source>
        <dbReference type="ARBA" id="ARBA00001043"/>
    </source>
</evidence>
<comment type="catalytic activity">
    <reaction evidence="1 8">
        <text>5-hydroxyisourate + H2O = 5-hydroxy-2-oxo-4-ureido-2,5-dihydro-1H-imidazole-5-carboxylate + H(+)</text>
        <dbReference type="Rhea" id="RHEA:23736"/>
        <dbReference type="ChEBI" id="CHEBI:15377"/>
        <dbReference type="ChEBI" id="CHEBI:15378"/>
        <dbReference type="ChEBI" id="CHEBI:18072"/>
        <dbReference type="ChEBI" id="CHEBI:58639"/>
        <dbReference type="EC" id="3.5.2.17"/>
    </reaction>
</comment>
<dbReference type="GO" id="GO:0033971">
    <property type="term" value="F:hydroxyisourate hydrolase activity"/>
    <property type="evidence" value="ECO:0007669"/>
    <property type="project" value="UniProtKB-EC"/>
</dbReference>
<proteinExistence type="inferred from homology"/>
<evidence type="ECO:0000256" key="8">
    <source>
        <dbReference type="RuleBase" id="RU361270"/>
    </source>
</evidence>
<gene>
    <name evidence="10" type="primary">uraH</name>
    <name evidence="10" type="ORF">EYR15_01100</name>
</gene>
<dbReference type="RefSeq" id="WP_131001048.1">
    <property type="nucleotide sequence ID" value="NZ_JBHSZR010000002.1"/>
</dbReference>
<evidence type="ECO:0000256" key="7">
    <source>
        <dbReference type="PIRSR" id="PIRSR600895-51"/>
    </source>
</evidence>
<evidence type="ECO:0000313" key="10">
    <source>
        <dbReference type="EMBL" id="TBN54795.1"/>
    </source>
</evidence>
<evidence type="ECO:0000256" key="6">
    <source>
        <dbReference type="ARBA" id="ARBA00022801"/>
    </source>
</evidence>
<keyword evidence="11" id="KW-1185">Reference proteome</keyword>
<dbReference type="Gene3D" id="2.60.40.180">
    <property type="entry name" value="Transthyretin/hydroxyisourate hydrolase domain"/>
    <property type="match status" value="1"/>
</dbReference>
<keyword evidence="5 8" id="KW-0659">Purine metabolism</keyword>
<reference evidence="10 11" key="1">
    <citation type="submission" date="2019-02" db="EMBL/GenBank/DDBJ databases">
        <title>Hansschlegelia quercus sp. nov., a novel methylotrophic bacterium from buds of oak (Quercus robur L.).</title>
        <authorList>
            <person name="Agafonova N.V."/>
            <person name="Kaparullina E.N."/>
            <person name="Grouzdev D.S."/>
            <person name="Doronina N.V."/>
        </authorList>
    </citation>
    <scope>NUCLEOTIDE SEQUENCE [LARGE SCALE GENOMIC DNA]</scope>
    <source>
        <strain evidence="10 11">Dub</strain>
    </source>
</reference>
<dbReference type="Pfam" id="PF00576">
    <property type="entry name" value="Transthyretin"/>
    <property type="match status" value="1"/>
</dbReference>
<dbReference type="NCBIfam" id="TIGR02962">
    <property type="entry name" value="hdxy_isourate"/>
    <property type="match status" value="1"/>
</dbReference>
<name>A0A4Q9GNN2_9HYPH</name>
<organism evidence="10 11">
    <name type="scientific">Hansschlegelia quercus</name>
    <dbReference type="NCBI Taxonomy" id="2528245"/>
    <lineage>
        <taxon>Bacteria</taxon>
        <taxon>Pseudomonadati</taxon>
        <taxon>Pseudomonadota</taxon>
        <taxon>Alphaproteobacteria</taxon>
        <taxon>Hyphomicrobiales</taxon>
        <taxon>Methylopilaceae</taxon>
        <taxon>Hansschlegelia</taxon>
    </lineage>
</organism>
<dbReference type="PROSITE" id="PS00768">
    <property type="entry name" value="TRANSTHYRETIN_1"/>
    <property type="match status" value="1"/>
</dbReference>
<feature type="domain" description="Transthyretin/hydroxyisourate hydrolase" evidence="9">
    <location>
        <begin position="4"/>
        <end position="114"/>
    </location>
</feature>
<comment type="similarity">
    <text evidence="3 8">Belongs to the transthyretin family. 5-hydroxyisourate hydrolase subfamily.</text>
</comment>
<comment type="caution">
    <text evidence="10">The sequence shown here is derived from an EMBL/GenBank/DDBJ whole genome shotgun (WGS) entry which is preliminary data.</text>
</comment>
<comment type="subunit">
    <text evidence="4 8">Homotetramer.</text>
</comment>
<dbReference type="CDD" id="cd05822">
    <property type="entry name" value="TLP_HIUase"/>
    <property type="match status" value="1"/>
</dbReference>
<feature type="binding site" evidence="7">
    <location>
        <position position="112"/>
    </location>
    <ligand>
        <name>substrate</name>
    </ligand>
</feature>
<sequence length="115" mass="12225">MGRLTTHILDVERGRPAAKVAIEAFAIEGETARKVGAAATNTDGRTDAPLIEGAAFAAGVYELRFDVGPYLAATGRAQPGFLDIVVLRFSVADPSEHYHVPLLLQAHGYATYRGS</sequence>